<feature type="domain" description="AB hydrolase-1" evidence="1">
    <location>
        <begin position="26"/>
        <end position="240"/>
    </location>
</feature>
<reference evidence="2" key="1">
    <citation type="submission" date="2018-05" db="EMBL/GenBank/DDBJ databases">
        <authorList>
            <person name="Lanie J.A."/>
            <person name="Ng W.-L."/>
            <person name="Kazmierczak K.M."/>
            <person name="Andrzejewski T.M."/>
            <person name="Davidsen T.M."/>
            <person name="Wayne K.J."/>
            <person name="Tettelin H."/>
            <person name="Glass J.I."/>
            <person name="Rusch D."/>
            <person name="Podicherti R."/>
            <person name="Tsui H.-C.T."/>
            <person name="Winkler M.E."/>
        </authorList>
    </citation>
    <scope>NUCLEOTIDE SEQUENCE</scope>
</reference>
<dbReference type="SUPFAM" id="SSF53474">
    <property type="entry name" value="alpha/beta-Hydrolases"/>
    <property type="match status" value="1"/>
</dbReference>
<dbReference type="PANTHER" id="PTHR43329">
    <property type="entry name" value="EPOXIDE HYDROLASE"/>
    <property type="match status" value="1"/>
</dbReference>
<protein>
    <recommendedName>
        <fullName evidence="1">AB hydrolase-1 domain-containing protein</fullName>
    </recommendedName>
</protein>
<proteinExistence type="predicted"/>
<evidence type="ECO:0000313" key="2">
    <source>
        <dbReference type="EMBL" id="SVA37741.1"/>
    </source>
</evidence>
<evidence type="ECO:0000259" key="1">
    <source>
        <dbReference type="Pfam" id="PF00561"/>
    </source>
</evidence>
<sequence length="265" mass="29946">MFEGFEKTTIDGHGCRINLVHGGSGPALLLLHGYPQNHVEWHKVAPALAEQFTVVCPDLRGYGDSEKPPSSDTDLSTYCKRASAHDQVAVMGHLGLNRFHLVGHDRGVRVGLRLALDHPEKVMSFTNLDVVPSLEAFENMDASLAFSWFHWHLMRQPPPLPEILFSSNPKLFLDFFLETWSAVPDSFTEEAYDEYLRCFSDPDTVRAMCADYRAVALDIEHDQTDRGTLLKSPVLVLWGAEMAKRPGWQTGKNLDMMTVWRQRAH</sequence>
<dbReference type="Pfam" id="PF00561">
    <property type="entry name" value="Abhydrolase_1"/>
    <property type="match status" value="1"/>
</dbReference>
<dbReference type="PRINTS" id="PR00111">
    <property type="entry name" value="ABHYDROLASE"/>
</dbReference>
<accession>A0A381VCL1</accession>
<gene>
    <name evidence="2" type="ORF">METZ01_LOCUS90595</name>
</gene>
<dbReference type="Gene3D" id="3.40.50.1820">
    <property type="entry name" value="alpha/beta hydrolase"/>
    <property type="match status" value="1"/>
</dbReference>
<dbReference type="EMBL" id="UINC01008383">
    <property type="protein sequence ID" value="SVA37741.1"/>
    <property type="molecule type" value="Genomic_DNA"/>
</dbReference>
<dbReference type="InterPro" id="IPR000073">
    <property type="entry name" value="AB_hydrolase_1"/>
</dbReference>
<dbReference type="AlphaFoldDB" id="A0A381VCL1"/>
<name>A0A381VCL1_9ZZZZ</name>
<dbReference type="InterPro" id="IPR029058">
    <property type="entry name" value="AB_hydrolase_fold"/>
</dbReference>
<organism evidence="2">
    <name type="scientific">marine metagenome</name>
    <dbReference type="NCBI Taxonomy" id="408172"/>
    <lineage>
        <taxon>unclassified sequences</taxon>
        <taxon>metagenomes</taxon>
        <taxon>ecological metagenomes</taxon>
    </lineage>
</organism>
<feature type="non-terminal residue" evidence="2">
    <location>
        <position position="265"/>
    </location>
</feature>